<comment type="caution">
    <text evidence="1">The sequence shown here is derived from an EMBL/GenBank/DDBJ whole genome shotgun (WGS) entry which is preliminary data.</text>
</comment>
<evidence type="ECO:0000313" key="1">
    <source>
        <dbReference type="EMBL" id="MEE3717060.1"/>
    </source>
</evidence>
<dbReference type="Proteomes" id="UP001333818">
    <property type="component" value="Unassembled WGS sequence"/>
</dbReference>
<protein>
    <submittedName>
        <fullName evidence="1">DUF3038 domain-containing protein</fullName>
    </submittedName>
</protein>
<organism evidence="1 2">
    <name type="scientific">Tumidithrix elongata BACA0141</name>
    <dbReference type="NCBI Taxonomy" id="2716417"/>
    <lineage>
        <taxon>Bacteria</taxon>
        <taxon>Bacillati</taxon>
        <taxon>Cyanobacteriota</taxon>
        <taxon>Cyanophyceae</taxon>
        <taxon>Pseudanabaenales</taxon>
        <taxon>Pseudanabaenaceae</taxon>
        <taxon>Tumidithrix</taxon>
        <taxon>Tumidithrix elongata</taxon>
    </lineage>
</organism>
<evidence type="ECO:0000313" key="2">
    <source>
        <dbReference type="Proteomes" id="UP001333818"/>
    </source>
</evidence>
<dbReference type="EMBL" id="JAZBJZ010000031">
    <property type="protein sequence ID" value="MEE3717060.1"/>
    <property type="molecule type" value="Genomic_DNA"/>
</dbReference>
<dbReference type="Pfam" id="PF11237">
    <property type="entry name" value="DUF3038"/>
    <property type="match status" value="1"/>
</dbReference>
<proteinExistence type="predicted"/>
<reference evidence="1" key="1">
    <citation type="submission" date="2024-01" db="EMBL/GenBank/DDBJ databases">
        <title>Bank of Algae and Cyanobacteria of the Azores (BACA) strain genomes.</title>
        <authorList>
            <person name="Luz R."/>
            <person name="Cordeiro R."/>
            <person name="Fonseca A."/>
            <person name="Goncalves V."/>
        </authorList>
    </citation>
    <scope>NUCLEOTIDE SEQUENCE</scope>
    <source>
        <strain evidence="1">BACA0141</strain>
    </source>
</reference>
<keyword evidence="2" id="KW-1185">Reference proteome</keyword>
<dbReference type="AlphaFoldDB" id="A0AAW9Q1F3"/>
<sequence length="221" mass="25094">MGNLPVAYVYLTGYNLRVLTLLLTMQLNISQTAQAEIDLPVPHHFARGCPRSVRMDIDNLMLAIEAIDLQAIEAMLALVPQLKLEAVIPNRVSFWRLRNANPLRRNYQRSNLGWEELRALVKLVCTMSQQFNTILRLLVTTHQQVAENKIEALGLQQSQFYLDLYVERFSSLYLSRMRSPSPLSKADIKELGLQLLTQLLFASGTAGELRLWHSLFDGATA</sequence>
<dbReference type="InterPro" id="IPR021399">
    <property type="entry name" value="DUF3038"/>
</dbReference>
<gene>
    <name evidence="1" type="ORF">V2H45_09910</name>
</gene>
<accession>A0AAW9Q1F3</accession>
<name>A0AAW9Q1F3_9CYAN</name>